<feature type="chain" id="PRO_5044827848" description="Sulfatase-modifying factor enzyme-like domain-containing protein" evidence="2">
    <location>
        <begin position="18"/>
        <end position="323"/>
    </location>
</feature>
<proteinExistence type="inferred from homology"/>
<dbReference type="SUPFAM" id="SSF56436">
    <property type="entry name" value="C-type lectin-like"/>
    <property type="match status" value="1"/>
</dbReference>
<evidence type="ECO:0000313" key="5">
    <source>
        <dbReference type="Proteomes" id="UP001516400"/>
    </source>
</evidence>
<feature type="domain" description="Sulfatase-modifying factor enzyme-like" evidence="3">
    <location>
        <begin position="55"/>
        <end position="319"/>
    </location>
</feature>
<evidence type="ECO:0000256" key="1">
    <source>
        <dbReference type="ARBA" id="ARBA00005310"/>
    </source>
</evidence>
<comment type="caution">
    <text evidence="4">The sequence shown here is derived from an EMBL/GenBank/DDBJ whole genome shotgun (WGS) entry which is preliminary data.</text>
</comment>
<feature type="signal peptide" evidence="2">
    <location>
        <begin position="1"/>
        <end position="17"/>
    </location>
</feature>
<organism evidence="4 5">
    <name type="scientific">Cryptolaemus montrouzieri</name>
    <dbReference type="NCBI Taxonomy" id="559131"/>
    <lineage>
        <taxon>Eukaryota</taxon>
        <taxon>Metazoa</taxon>
        <taxon>Ecdysozoa</taxon>
        <taxon>Arthropoda</taxon>
        <taxon>Hexapoda</taxon>
        <taxon>Insecta</taxon>
        <taxon>Pterygota</taxon>
        <taxon>Neoptera</taxon>
        <taxon>Endopterygota</taxon>
        <taxon>Coleoptera</taxon>
        <taxon>Polyphaga</taxon>
        <taxon>Cucujiformia</taxon>
        <taxon>Coccinelloidea</taxon>
        <taxon>Coccinellidae</taxon>
        <taxon>Scymninae</taxon>
        <taxon>Scymnini</taxon>
        <taxon>Cryptolaemus</taxon>
    </lineage>
</organism>
<comment type="similarity">
    <text evidence="1">Belongs to the sulfatase-modifying factor family.</text>
</comment>
<dbReference type="InterPro" id="IPR005532">
    <property type="entry name" value="SUMF_dom"/>
</dbReference>
<keyword evidence="2" id="KW-0732">Signal</keyword>
<evidence type="ECO:0000256" key="2">
    <source>
        <dbReference type="SAM" id="SignalP"/>
    </source>
</evidence>
<gene>
    <name evidence="4" type="ORF">HHI36_006670</name>
</gene>
<dbReference type="AlphaFoldDB" id="A0ABD2NXT0"/>
<keyword evidence="5" id="KW-1185">Reference proteome</keyword>
<dbReference type="InterPro" id="IPR042095">
    <property type="entry name" value="SUMF_sf"/>
</dbReference>
<protein>
    <recommendedName>
        <fullName evidence="3">Sulfatase-modifying factor enzyme-like domain-containing protein</fullName>
    </recommendedName>
</protein>
<dbReference type="Proteomes" id="UP001516400">
    <property type="component" value="Unassembled WGS sequence"/>
</dbReference>
<dbReference type="Gene3D" id="3.90.1580.10">
    <property type="entry name" value="paralog of FGE (formylglycine-generating enzyme)"/>
    <property type="match status" value="1"/>
</dbReference>
<name>A0ABD2NXT0_9CUCU</name>
<evidence type="ECO:0000259" key="3">
    <source>
        <dbReference type="Pfam" id="PF03781"/>
    </source>
</evidence>
<dbReference type="PANTHER" id="PTHR23150:SF19">
    <property type="entry name" value="FORMYLGLYCINE-GENERATING ENZYME"/>
    <property type="match status" value="1"/>
</dbReference>
<dbReference type="InterPro" id="IPR051043">
    <property type="entry name" value="Sulfatase_Mod_Factor_Kinase"/>
</dbReference>
<dbReference type="PANTHER" id="PTHR23150">
    <property type="entry name" value="SULFATASE MODIFYING FACTOR 1, 2"/>
    <property type="match status" value="1"/>
</dbReference>
<sequence>MYLWIYLISLFVVEIFADCGCSTSRETNQCTTKNEELNKYTRKTNQVLENNGDITDMTLIKESTFEMGSNEPFFPNDHEGPIRNVTLTSFYLDIYEVSNRKFLDFVSKTGYITEAERFGDSFLFENLINENERHKYEHLRAVQALWWIKMPGVSWKNPEGSNTSIEGKMDHPVIHVSWNDAVEFCKYFGKRLPTEAEWEIACRGGLRQKLFPWGNKLNPKEQHWMNIWQGEFPKLNTAEDGFIDTAPVDHFPPNKFGLYNMAGNVWEWTEDNWLNDPESKVKKGGSYLCHKSYCYRYRCAARSFNTKDSSSSNLGFRCAADVK</sequence>
<reference evidence="4 5" key="1">
    <citation type="journal article" date="2021" name="BMC Biol.">
        <title>Horizontally acquired antibacterial genes associated with adaptive radiation of ladybird beetles.</title>
        <authorList>
            <person name="Li H.S."/>
            <person name="Tang X.F."/>
            <person name="Huang Y.H."/>
            <person name="Xu Z.Y."/>
            <person name="Chen M.L."/>
            <person name="Du X.Y."/>
            <person name="Qiu B.Y."/>
            <person name="Chen P.T."/>
            <person name="Zhang W."/>
            <person name="Slipinski A."/>
            <person name="Escalona H.E."/>
            <person name="Waterhouse R.M."/>
            <person name="Zwick A."/>
            <person name="Pang H."/>
        </authorList>
    </citation>
    <scope>NUCLEOTIDE SEQUENCE [LARGE SCALE GENOMIC DNA]</scope>
    <source>
        <strain evidence="4">SYSU2018</strain>
    </source>
</reference>
<accession>A0ABD2NXT0</accession>
<dbReference type="InterPro" id="IPR016187">
    <property type="entry name" value="CTDL_fold"/>
</dbReference>
<evidence type="ECO:0000313" key="4">
    <source>
        <dbReference type="EMBL" id="KAL3283531.1"/>
    </source>
</evidence>
<dbReference type="Pfam" id="PF03781">
    <property type="entry name" value="FGE-sulfatase"/>
    <property type="match status" value="1"/>
</dbReference>
<dbReference type="EMBL" id="JABFTP020000144">
    <property type="protein sequence ID" value="KAL3283531.1"/>
    <property type="molecule type" value="Genomic_DNA"/>
</dbReference>